<dbReference type="EMBL" id="CP003243">
    <property type="protein sequence ID" value="AFC99866.1"/>
    <property type="molecule type" value="Genomic_DNA"/>
</dbReference>
<dbReference type="KEGG" id="mez:Mtc_1110"/>
<keyword evidence="1" id="KW-0812">Transmembrane</keyword>
<evidence type="ECO:0000313" key="2">
    <source>
        <dbReference type="EMBL" id="AFC99866.1"/>
    </source>
</evidence>
<keyword evidence="1" id="KW-0472">Membrane</keyword>
<dbReference type="PROSITE" id="PS51257">
    <property type="entry name" value="PROKAR_LIPOPROTEIN"/>
    <property type="match status" value="1"/>
</dbReference>
<gene>
    <name evidence="2" type="ordered locus">Mtc_1110</name>
</gene>
<dbReference type="RefSeq" id="WP_014405704.1">
    <property type="nucleotide sequence ID" value="NC_017034.1"/>
</dbReference>
<dbReference type="OrthoDB" id="375301at2157"/>
<evidence type="ECO:0000256" key="1">
    <source>
        <dbReference type="SAM" id="Phobius"/>
    </source>
</evidence>
<dbReference type="Proteomes" id="UP000005233">
    <property type="component" value="Chromosome"/>
</dbReference>
<reference evidence="2 3" key="1">
    <citation type="journal article" date="2012" name="J. Bacteriol.">
        <title>Complete genome sequence of a thermophilic methanogen, Methanocella conradii HZ254, isolated from Chinese rice field soil.</title>
        <authorList>
            <person name="Lu Z."/>
            <person name="Lu Y."/>
        </authorList>
    </citation>
    <scope>NUCLEOTIDE SEQUENCE [LARGE SCALE GENOMIC DNA]</scope>
    <source>
        <strain evidence="3">DSM 24694 / JCM 17849 / CGMCC 1.5162 / HZ254</strain>
    </source>
</reference>
<dbReference type="AlphaFoldDB" id="H8I7N1"/>
<sequence>MNPKFLLITIFTIIGILLISGCVNEKKMKEKLGDEILNIGEAVPEGWNYTITQDFVGEVTPADGYGKIATQNSEEISVPHGLWKPVAVVNFVNPNREIGYYPGVETEKKYNPSLQLYFYDITQKQMIMEIVDKEKIYSWCSPIYFDETKNYVIVTSECYINSGINTEEAKNYYSPLERSLKAYFNKYKDAH</sequence>
<accession>H8I7N1</accession>
<dbReference type="GeneID" id="11971236"/>
<name>H8I7N1_METCZ</name>
<proteinExistence type="predicted"/>
<protein>
    <submittedName>
        <fullName evidence="2">Uncharacterized protein</fullName>
    </submittedName>
</protein>
<organism evidence="2 3">
    <name type="scientific">Methanocella conradii (strain DSM 24694 / JCM 17849 / CGMCC 1.5162 / HZ254)</name>
    <dbReference type="NCBI Taxonomy" id="1041930"/>
    <lineage>
        <taxon>Archaea</taxon>
        <taxon>Methanobacteriati</taxon>
        <taxon>Methanobacteriota</taxon>
        <taxon>Stenosarchaea group</taxon>
        <taxon>Methanomicrobia</taxon>
        <taxon>Methanocellales</taxon>
        <taxon>Methanocellaceae</taxon>
        <taxon>Methanocella</taxon>
    </lineage>
</organism>
<dbReference type="HOGENOM" id="CLU_1418686_0_0_2"/>
<evidence type="ECO:0000313" key="3">
    <source>
        <dbReference type="Proteomes" id="UP000005233"/>
    </source>
</evidence>
<feature type="transmembrane region" description="Helical" evidence="1">
    <location>
        <begin position="6"/>
        <end position="23"/>
    </location>
</feature>
<keyword evidence="1" id="KW-1133">Transmembrane helix</keyword>
<keyword evidence="3" id="KW-1185">Reference proteome</keyword>